<dbReference type="CDD" id="cd00093">
    <property type="entry name" value="HTH_XRE"/>
    <property type="match status" value="1"/>
</dbReference>
<dbReference type="Gene3D" id="1.10.260.40">
    <property type="entry name" value="lambda repressor-like DNA-binding domains"/>
    <property type="match status" value="1"/>
</dbReference>
<dbReference type="GO" id="GO:0003677">
    <property type="term" value="F:DNA binding"/>
    <property type="evidence" value="ECO:0007669"/>
    <property type="project" value="InterPro"/>
</dbReference>
<dbReference type="Proteomes" id="UP000324800">
    <property type="component" value="Unassembled WGS sequence"/>
</dbReference>
<dbReference type="EMBL" id="SNRW01028403">
    <property type="protein sequence ID" value="KAA6359431.1"/>
    <property type="molecule type" value="Genomic_DNA"/>
</dbReference>
<dbReference type="InterPro" id="IPR001387">
    <property type="entry name" value="Cro/C1-type_HTH"/>
</dbReference>
<dbReference type="AlphaFoldDB" id="A0A5J4TPT7"/>
<evidence type="ECO:0000313" key="2">
    <source>
        <dbReference type="EMBL" id="KAA6359431.1"/>
    </source>
</evidence>
<protein>
    <recommendedName>
        <fullName evidence="1">HTH cro/C1-type domain-containing protein</fullName>
    </recommendedName>
</protein>
<reference evidence="2 3" key="1">
    <citation type="submission" date="2019-03" db="EMBL/GenBank/DDBJ databases">
        <title>Single cell metagenomics reveals metabolic interactions within the superorganism composed of flagellate Streblomastix strix and complex community of Bacteroidetes bacteria on its surface.</title>
        <authorList>
            <person name="Treitli S.C."/>
            <person name="Kolisko M."/>
            <person name="Husnik F."/>
            <person name="Keeling P."/>
            <person name="Hampl V."/>
        </authorList>
    </citation>
    <scope>NUCLEOTIDE SEQUENCE [LARGE SCALE GENOMIC DNA]</scope>
    <source>
        <strain evidence="2">ST1C</strain>
    </source>
</reference>
<name>A0A5J4TPT7_9EUKA</name>
<dbReference type="SUPFAM" id="SSF47413">
    <property type="entry name" value="lambda repressor-like DNA-binding domains"/>
    <property type="match status" value="1"/>
</dbReference>
<evidence type="ECO:0000313" key="3">
    <source>
        <dbReference type="Proteomes" id="UP000324800"/>
    </source>
</evidence>
<dbReference type="PROSITE" id="PS50943">
    <property type="entry name" value="HTH_CROC1"/>
    <property type="match status" value="1"/>
</dbReference>
<proteinExistence type="predicted"/>
<feature type="domain" description="HTH cro/C1-type" evidence="1">
    <location>
        <begin position="2"/>
        <end position="51"/>
    </location>
</feature>
<organism evidence="2 3">
    <name type="scientific">Streblomastix strix</name>
    <dbReference type="NCBI Taxonomy" id="222440"/>
    <lineage>
        <taxon>Eukaryota</taxon>
        <taxon>Metamonada</taxon>
        <taxon>Preaxostyla</taxon>
        <taxon>Oxymonadida</taxon>
        <taxon>Streblomastigidae</taxon>
        <taxon>Streblomastix</taxon>
    </lineage>
</organism>
<comment type="caution">
    <text evidence="2">The sequence shown here is derived from an EMBL/GenBank/DDBJ whole genome shotgun (WGS) entry which is preliminary data.</text>
</comment>
<evidence type="ECO:0000259" key="1">
    <source>
        <dbReference type="PROSITE" id="PS50943"/>
    </source>
</evidence>
<gene>
    <name evidence="2" type="ORF">EZS28_045042</name>
</gene>
<dbReference type="InterPro" id="IPR010982">
    <property type="entry name" value="Lambda_DNA-bd_dom_sf"/>
</dbReference>
<sequence>MEARNLTNEKLAQSSGVNVSVLINLSIGNRDLNIKYAEALAPSLGVSVRYLMEEKPDPKMLLLENLENIRKDGNSIFPGVDLSSTRLSFPFV</sequence>
<accession>A0A5J4TPT7</accession>